<dbReference type="InterPro" id="IPR027470">
    <property type="entry name" value="Cation_efflux_CTD"/>
</dbReference>
<evidence type="ECO:0000259" key="9">
    <source>
        <dbReference type="Pfam" id="PF16916"/>
    </source>
</evidence>
<organism evidence="10 11">
    <name type="scientific">Chitinophaga parva</name>
    <dbReference type="NCBI Taxonomy" id="2169414"/>
    <lineage>
        <taxon>Bacteria</taxon>
        <taxon>Pseudomonadati</taxon>
        <taxon>Bacteroidota</taxon>
        <taxon>Chitinophagia</taxon>
        <taxon>Chitinophagales</taxon>
        <taxon>Chitinophagaceae</taxon>
        <taxon>Chitinophaga</taxon>
    </lineage>
</organism>
<keyword evidence="5 7" id="KW-1133">Transmembrane helix</keyword>
<dbReference type="Pfam" id="PF01545">
    <property type="entry name" value="Cation_efflux"/>
    <property type="match status" value="1"/>
</dbReference>
<evidence type="ECO:0000256" key="7">
    <source>
        <dbReference type="SAM" id="Phobius"/>
    </source>
</evidence>
<comment type="caution">
    <text evidence="10">The sequence shown here is derived from an EMBL/GenBank/DDBJ whole genome shotgun (WGS) entry which is preliminary data.</text>
</comment>
<dbReference type="Gene3D" id="1.20.1510.10">
    <property type="entry name" value="Cation efflux protein transmembrane domain"/>
    <property type="match status" value="1"/>
</dbReference>
<dbReference type="AlphaFoldDB" id="A0A2T7BHK6"/>
<dbReference type="Proteomes" id="UP000244450">
    <property type="component" value="Unassembled WGS sequence"/>
</dbReference>
<feature type="domain" description="Cation efflux protein cytoplasmic" evidence="9">
    <location>
        <begin position="219"/>
        <end position="292"/>
    </location>
</feature>
<dbReference type="InterPro" id="IPR058533">
    <property type="entry name" value="Cation_efflux_TM"/>
</dbReference>
<feature type="transmembrane region" description="Helical" evidence="7">
    <location>
        <begin position="84"/>
        <end position="105"/>
    </location>
</feature>
<dbReference type="SUPFAM" id="SSF161111">
    <property type="entry name" value="Cation efflux protein transmembrane domain-like"/>
    <property type="match status" value="1"/>
</dbReference>
<evidence type="ECO:0000256" key="3">
    <source>
        <dbReference type="ARBA" id="ARBA00022448"/>
    </source>
</evidence>
<feature type="transmembrane region" description="Helical" evidence="7">
    <location>
        <begin position="117"/>
        <end position="138"/>
    </location>
</feature>
<dbReference type="RefSeq" id="WP_108687605.1">
    <property type="nucleotide sequence ID" value="NZ_QCYK01000002.1"/>
</dbReference>
<feature type="transmembrane region" description="Helical" evidence="7">
    <location>
        <begin position="186"/>
        <end position="207"/>
    </location>
</feature>
<accession>A0A2T7BHK6</accession>
<gene>
    <name evidence="10" type="ORF">DCC81_16010</name>
</gene>
<dbReference type="Pfam" id="PF16916">
    <property type="entry name" value="ZT_dimer"/>
    <property type="match status" value="1"/>
</dbReference>
<evidence type="ECO:0000256" key="4">
    <source>
        <dbReference type="ARBA" id="ARBA00022692"/>
    </source>
</evidence>
<feature type="domain" description="Cation efflux protein transmembrane" evidence="8">
    <location>
        <begin position="17"/>
        <end position="206"/>
    </location>
</feature>
<proteinExistence type="inferred from homology"/>
<keyword evidence="11" id="KW-1185">Reference proteome</keyword>
<evidence type="ECO:0000256" key="1">
    <source>
        <dbReference type="ARBA" id="ARBA00004141"/>
    </source>
</evidence>
<dbReference type="FunFam" id="1.20.1510.10:FF:000006">
    <property type="entry name" value="Divalent cation efflux transporter"/>
    <property type="match status" value="1"/>
</dbReference>
<keyword evidence="4 7" id="KW-0812">Transmembrane</keyword>
<dbReference type="GO" id="GO:0016020">
    <property type="term" value="C:membrane"/>
    <property type="evidence" value="ECO:0007669"/>
    <property type="project" value="UniProtKB-SubCell"/>
</dbReference>
<keyword evidence="6 7" id="KW-0472">Membrane</keyword>
<evidence type="ECO:0000313" key="10">
    <source>
        <dbReference type="EMBL" id="PUZ25766.1"/>
    </source>
</evidence>
<dbReference type="EMBL" id="QCYK01000002">
    <property type="protein sequence ID" value="PUZ25766.1"/>
    <property type="molecule type" value="Genomic_DNA"/>
</dbReference>
<evidence type="ECO:0000313" key="11">
    <source>
        <dbReference type="Proteomes" id="UP000244450"/>
    </source>
</evidence>
<sequence>MQTASLHPSERAMRTTLLGIAISIVLIFVKLAAGYFGHSYALVADASETASDVLSSGLLWIGLRIAMKPADEQHPYGHGKAEPLAAILISLFLLGAAVWISWHAIEFIRTPHQLPRRFTLLVLGAVILIKEGMFRYVLKVGKEINSQAVKSDAYHHRSDAITSIAAFVGVGIALLLGKGYEAADDWAALIASGIIAYNAISLLGPALNEVMDATPGAAIVNKVRALSGENPDVLLVEKCYVRKMGFDYFVDIHIQVLDTLSVRRGHEIAHAVKDTLLQSDLNIKDVLVHVEPA</sequence>
<feature type="transmembrane region" description="Helical" evidence="7">
    <location>
        <begin position="12"/>
        <end position="33"/>
    </location>
</feature>
<dbReference type="InterPro" id="IPR050291">
    <property type="entry name" value="CDF_Transporter"/>
</dbReference>
<evidence type="ECO:0000259" key="8">
    <source>
        <dbReference type="Pfam" id="PF01545"/>
    </source>
</evidence>
<dbReference type="InterPro" id="IPR027469">
    <property type="entry name" value="Cation_efflux_TMD_sf"/>
</dbReference>
<name>A0A2T7BHK6_9BACT</name>
<comment type="subcellular location">
    <subcellularLocation>
        <location evidence="1">Membrane</location>
        <topology evidence="1">Multi-pass membrane protein</topology>
    </subcellularLocation>
</comment>
<dbReference type="InterPro" id="IPR002524">
    <property type="entry name" value="Cation_efflux"/>
</dbReference>
<evidence type="ECO:0000256" key="5">
    <source>
        <dbReference type="ARBA" id="ARBA00022989"/>
    </source>
</evidence>
<dbReference type="InterPro" id="IPR036837">
    <property type="entry name" value="Cation_efflux_CTD_sf"/>
</dbReference>
<reference evidence="10 11" key="1">
    <citation type="submission" date="2018-04" db="EMBL/GenBank/DDBJ databases">
        <title>Chitinophaga fuyangensis sp. nov., isolated from soil in a chemical factory.</title>
        <authorList>
            <person name="Chen K."/>
        </authorList>
    </citation>
    <scope>NUCLEOTIDE SEQUENCE [LARGE SCALE GENOMIC DNA]</scope>
    <source>
        <strain evidence="10 11">LY-1</strain>
    </source>
</reference>
<dbReference type="PANTHER" id="PTHR43840">
    <property type="entry name" value="MITOCHONDRIAL METAL TRANSPORTER 1-RELATED"/>
    <property type="match status" value="1"/>
</dbReference>
<dbReference type="PANTHER" id="PTHR43840:SF15">
    <property type="entry name" value="MITOCHONDRIAL METAL TRANSPORTER 1-RELATED"/>
    <property type="match status" value="1"/>
</dbReference>
<dbReference type="SUPFAM" id="SSF160240">
    <property type="entry name" value="Cation efflux protein cytoplasmic domain-like"/>
    <property type="match status" value="1"/>
</dbReference>
<dbReference type="GO" id="GO:0008324">
    <property type="term" value="F:monoatomic cation transmembrane transporter activity"/>
    <property type="evidence" value="ECO:0007669"/>
    <property type="project" value="InterPro"/>
</dbReference>
<comment type="similarity">
    <text evidence="2">Belongs to the cation diffusion facilitator (CDF) transporter (TC 2.A.4) family.</text>
</comment>
<dbReference type="NCBIfam" id="TIGR01297">
    <property type="entry name" value="CDF"/>
    <property type="match status" value="1"/>
</dbReference>
<feature type="transmembrane region" description="Helical" evidence="7">
    <location>
        <begin position="159"/>
        <end position="180"/>
    </location>
</feature>
<evidence type="ECO:0000256" key="2">
    <source>
        <dbReference type="ARBA" id="ARBA00008114"/>
    </source>
</evidence>
<dbReference type="OrthoDB" id="9806522at2"/>
<evidence type="ECO:0000256" key="6">
    <source>
        <dbReference type="ARBA" id="ARBA00023136"/>
    </source>
</evidence>
<dbReference type="Gene3D" id="3.30.70.1350">
    <property type="entry name" value="Cation efflux protein, cytoplasmic domain"/>
    <property type="match status" value="1"/>
</dbReference>
<keyword evidence="3" id="KW-0813">Transport</keyword>
<protein>
    <submittedName>
        <fullName evidence="10">Cation-efflux pump</fullName>
    </submittedName>
</protein>